<sequence length="148" mass="17170">MAEATRVKNGEGTFHDEGIRGTLWTETSRAEEGIRNEYQFGYSRTESSLDWQVYVMQLLVDEVEDEDEEFEEGMNVIPAKELQLFLNAIRELNQLLLQYADIFAEPKELPPKRPPYDHNIPLKEGSQPVNVRPHKYAAMQKDVIEKMV</sequence>
<evidence type="ECO:0000313" key="2">
    <source>
        <dbReference type="Proteomes" id="UP000467840"/>
    </source>
</evidence>
<organism evidence="1 2">
    <name type="scientific">Hevea brasiliensis</name>
    <name type="common">Para rubber tree</name>
    <name type="synonym">Siphonia brasiliensis</name>
    <dbReference type="NCBI Taxonomy" id="3981"/>
    <lineage>
        <taxon>Eukaryota</taxon>
        <taxon>Viridiplantae</taxon>
        <taxon>Streptophyta</taxon>
        <taxon>Embryophyta</taxon>
        <taxon>Tracheophyta</taxon>
        <taxon>Spermatophyta</taxon>
        <taxon>Magnoliopsida</taxon>
        <taxon>eudicotyledons</taxon>
        <taxon>Gunneridae</taxon>
        <taxon>Pentapetalae</taxon>
        <taxon>rosids</taxon>
        <taxon>fabids</taxon>
        <taxon>Malpighiales</taxon>
        <taxon>Euphorbiaceae</taxon>
        <taxon>Crotonoideae</taxon>
        <taxon>Micrandreae</taxon>
        <taxon>Hevea</taxon>
    </lineage>
</organism>
<proteinExistence type="predicted"/>
<reference evidence="1 2" key="1">
    <citation type="journal article" date="2020" name="Mol. Plant">
        <title>The Chromosome-Based Rubber Tree Genome Provides New Insights into Spurge Genome Evolution and Rubber Biosynthesis.</title>
        <authorList>
            <person name="Liu J."/>
            <person name="Shi C."/>
            <person name="Shi C.C."/>
            <person name="Li W."/>
            <person name="Zhang Q.J."/>
            <person name="Zhang Y."/>
            <person name="Li K."/>
            <person name="Lu H.F."/>
            <person name="Shi C."/>
            <person name="Zhu S.T."/>
            <person name="Xiao Z.Y."/>
            <person name="Nan H."/>
            <person name="Yue Y."/>
            <person name="Zhu X.G."/>
            <person name="Wu Y."/>
            <person name="Hong X.N."/>
            <person name="Fan G.Y."/>
            <person name="Tong Y."/>
            <person name="Zhang D."/>
            <person name="Mao C.L."/>
            <person name="Liu Y.L."/>
            <person name="Hao S.J."/>
            <person name="Liu W.Q."/>
            <person name="Lv M.Q."/>
            <person name="Zhang H.B."/>
            <person name="Liu Y."/>
            <person name="Hu-Tang G.R."/>
            <person name="Wang J.P."/>
            <person name="Wang J.H."/>
            <person name="Sun Y.H."/>
            <person name="Ni S.B."/>
            <person name="Chen W.B."/>
            <person name="Zhang X.C."/>
            <person name="Jiao Y.N."/>
            <person name="Eichler E.E."/>
            <person name="Li G.H."/>
            <person name="Liu X."/>
            <person name="Gao L.Z."/>
        </authorList>
    </citation>
    <scope>NUCLEOTIDE SEQUENCE [LARGE SCALE GENOMIC DNA]</scope>
    <source>
        <strain evidence="2">cv. GT1</strain>
        <tissue evidence="1">Leaf</tissue>
    </source>
</reference>
<gene>
    <name evidence="1" type="ORF">GH714_027384</name>
</gene>
<protein>
    <submittedName>
        <fullName evidence="1">Uncharacterized protein</fullName>
    </submittedName>
</protein>
<dbReference type="EMBL" id="JAAGAX010000005">
    <property type="protein sequence ID" value="KAF2314532.1"/>
    <property type="molecule type" value="Genomic_DNA"/>
</dbReference>
<name>A0A6A6MLA2_HEVBR</name>
<dbReference type="Proteomes" id="UP000467840">
    <property type="component" value="Chromosome 15"/>
</dbReference>
<accession>A0A6A6MLA2</accession>
<evidence type="ECO:0000313" key="1">
    <source>
        <dbReference type="EMBL" id="KAF2314532.1"/>
    </source>
</evidence>
<dbReference type="AlphaFoldDB" id="A0A6A6MLA2"/>
<comment type="caution">
    <text evidence="1">The sequence shown here is derived from an EMBL/GenBank/DDBJ whole genome shotgun (WGS) entry which is preliminary data.</text>
</comment>
<keyword evidence="2" id="KW-1185">Reference proteome</keyword>